<comment type="similarity">
    <text evidence="2">Belongs to the SBNO family.</text>
</comment>
<dbReference type="SUPFAM" id="SSF52540">
    <property type="entry name" value="P-loop containing nucleoside triphosphate hydrolases"/>
    <property type="match status" value="2"/>
</dbReference>
<feature type="compositionally biased region" description="Polar residues" evidence="5">
    <location>
        <begin position="677"/>
        <end position="686"/>
    </location>
</feature>
<dbReference type="InterPro" id="IPR027417">
    <property type="entry name" value="P-loop_NTPase"/>
</dbReference>
<dbReference type="InterPro" id="IPR057332">
    <property type="entry name" value="SBNO_a/b_dom"/>
</dbReference>
<comment type="subcellular location">
    <subcellularLocation>
        <location evidence="1">Nucleus</location>
    </subcellularLocation>
</comment>
<dbReference type="PANTHER" id="PTHR12706:SF30">
    <property type="entry name" value="PROTEIN STRAWBERRY NOTCH-RELATED"/>
    <property type="match status" value="1"/>
</dbReference>
<evidence type="ECO:0008006" key="11">
    <source>
        <dbReference type="Google" id="ProtNLM"/>
    </source>
</evidence>
<evidence type="ECO:0000256" key="4">
    <source>
        <dbReference type="ARBA" id="ARBA00023242"/>
    </source>
</evidence>
<evidence type="ECO:0000256" key="3">
    <source>
        <dbReference type="ARBA" id="ARBA00023054"/>
    </source>
</evidence>
<evidence type="ECO:0000259" key="7">
    <source>
        <dbReference type="Pfam" id="PF13872"/>
    </source>
</evidence>
<dbReference type="Pfam" id="PF13872">
    <property type="entry name" value="AAA_34"/>
    <property type="match status" value="1"/>
</dbReference>
<dbReference type="GO" id="GO:0005634">
    <property type="term" value="C:nucleus"/>
    <property type="evidence" value="ECO:0007669"/>
    <property type="project" value="UniProtKB-SubCell"/>
</dbReference>
<feature type="compositionally biased region" description="Polar residues" evidence="5">
    <location>
        <begin position="148"/>
        <end position="165"/>
    </location>
</feature>
<proteinExistence type="inferred from homology"/>
<feature type="compositionally biased region" description="Acidic residues" evidence="5">
    <location>
        <begin position="727"/>
        <end position="739"/>
    </location>
</feature>
<dbReference type="GO" id="GO:0009967">
    <property type="term" value="P:positive regulation of signal transduction"/>
    <property type="evidence" value="ECO:0007669"/>
    <property type="project" value="UniProtKB-ARBA"/>
</dbReference>
<dbReference type="InterPro" id="IPR026741">
    <property type="entry name" value="SNO"/>
</dbReference>
<feature type="compositionally biased region" description="Basic residues" evidence="5">
    <location>
        <begin position="754"/>
        <end position="776"/>
    </location>
</feature>
<dbReference type="GO" id="GO:0031490">
    <property type="term" value="F:chromatin DNA binding"/>
    <property type="evidence" value="ECO:0007669"/>
    <property type="project" value="TreeGrafter"/>
</dbReference>
<evidence type="ECO:0000256" key="2">
    <source>
        <dbReference type="ARBA" id="ARBA00006992"/>
    </source>
</evidence>
<evidence type="ECO:0000313" key="9">
    <source>
        <dbReference type="EMBL" id="KAF6029870.1"/>
    </source>
</evidence>
<evidence type="ECO:0000259" key="8">
    <source>
        <dbReference type="Pfam" id="PF25373"/>
    </source>
</evidence>
<protein>
    <recommendedName>
        <fullName evidence="11">SBNO1</fullName>
    </recommendedName>
</protein>
<keyword evidence="10" id="KW-1185">Reference proteome</keyword>
<reference evidence="9" key="1">
    <citation type="submission" date="2020-06" db="EMBL/GenBank/DDBJ databases">
        <title>Draft genome of Bugula neritina, a colonial animal packing powerful symbionts and potential medicines.</title>
        <authorList>
            <person name="Rayko M."/>
        </authorList>
    </citation>
    <scope>NUCLEOTIDE SEQUENCE [LARGE SCALE GENOMIC DNA]</scope>
    <source>
        <strain evidence="9">Kwan_BN1</strain>
    </source>
</reference>
<dbReference type="Gene3D" id="3.40.50.300">
    <property type="entry name" value="P-loop containing nucleotide triphosphate hydrolases"/>
    <property type="match status" value="1"/>
</dbReference>
<dbReference type="GO" id="GO:0042393">
    <property type="term" value="F:histone binding"/>
    <property type="evidence" value="ECO:0007669"/>
    <property type="project" value="TreeGrafter"/>
</dbReference>
<feature type="domain" description="Strawberry notch helicase C" evidence="6">
    <location>
        <begin position="883"/>
        <end position="1159"/>
    </location>
</feature>
<dbReference type="OrthoDB" id="421838at2759"/>
<name>A0A7J7JU12_BUGNE</name>
<evidence type="ECO:0000256" key="1">
    <source>
        <dbReference type="ARBA" id="ARBA00004123"/>
    </source>
</evidence>
<feature type="domain" description="Strawberry notch AAA" evidence="7">
    <location>
        <begin position="226"/>
        <end position="531"/>
    </location>
</feature>
<feature type="region of interest" description="Disordered" evidence="5">
    <location>
        <begin position="677"/>
        <end position="814"/>
    </location>
</feature>
<sequence>MNGDGSQGQSQVDLFSQALDLLDEVNKDVEEKVTQVSSEKPANQSTKSIDVVDSAQSQAAVTLPAVSITPRPAATSLLSHTRLPNSGQSLPRVLPITAGLIRSANGKFILTNANGASRGILGQPLANARILQTNITENPSRGMVRNGSAPNLSSTSLLRPTQPLNQPLTSKTVSRIWSTEAVSVKDINTPSVKTPDEEEEAEDDEELGVAETYSDYMPSKVKIGVRHPDSVVETSSLSSVAPPDVWYDLSIPEDIIDGGELSALQLEAIIYSCQRHETILPCGERAGYLIGDGAGVGKGRTVAGVIYENYLCGRKRALWFSVSADLKVDAERDLSDIGASKIPVYALNKFKYSKISSSENGNVKKGVIFSTYSSLIGESQSSGKYRTRMKMLLNWCGADFDGVIVFDECHKAKNLCPTGSSKPTKTGLCVLELQKKLPKARVVYASATGASEPRNMAYMSRLGLWGTGTPFTEFNDFIQAVERRGVGAMELVAMDMKLRGMYIARQLSFQGVSFKIEDIPVPKESIKVYNQAVELWVDARKKFAEAAELIEAERSMKKSMWGQFWSSHQRFFKYLCISSKVQFAIKIAKEALRHRKCVVIGLQSTGEARTLEQLEEMGGELTDFVSTAKGVFQTLIEKHFPAPDTQKTLDIFGLRDKKNSIFDDISLSNILTGNQRKASLKTQLGKTRSGAGSLYKETELSDESPSSSESEFQPSDDESNFSQDEKSSEEEVTSEEDDFNPFNGSDSDDDPWLKKSKNKMGTKRKKTDKPLKAAKKVKSDPQSSSKVKKSSNHKSKQTRNGKEGGDSSSEMSGSEIDELMDSVFNRKSIKSSAHKSQQNDVEVKRELSSNSTLTPEQAKEKASALKKELLAKIEKIGNHLPSNTLDELIDSFGGVDKVAEMTGRKGRVVSDETGAINYELRTAQDVGLEILNLTEKQRFMDGEKLIAIISEAASSGISLQADRRVNNQRRRLHITLELPWSADRAIQQFGRTHRSNQVSAPEYMFLISELAGERRFASTVAKRLECLGALTHGDRRATESRDLSQFNIDNKYGRTALEIVMKSIVGYEKPLVSPPSTYKGNFMEDVKESLVGVGLVNWENPSKMATLEKDYNVISKFLNRILGLPVEQQNALFQYFTETLQAVILQAKRNGKWDMGILDLGAGGEFVKVLGKTVFEQEWGGSVAKTELVTVGVERGLSWEKAMDVWRDHVGSDDGFYISLTQRKQGKAAAILAVAISGGKKREKLYQVYRPNTGLSPKMESLPDLKKKYKRARPDDAEDLWEEQYDESASVCTHIWWKGSCRRVSSGLTCEVGLRTRSYHVLTGSVLSVWNKVEMAIASSPGAHNNKMQVIRLRTDSGQRIVGTLIPSLCVKTLTIVLRQKDNQPREGALSTVA</sequence>
<dbReference type="GO" id="GO:0006355">
    <property type="term" value="P:regulation of DNA-templated transcription"/>
    <property type="evidence" value="ECO:0007669"/>
    <property type="project" value="InterPro"/>
</dbReference>
<gene>
    <name evidence="9" type="ORF">EB796_011807</name>
</gene>
<comment type="caution">
    <text evidence="9">The sequence shown here is derived from an EMBL/GenBank/DDBJ whole genome shotgun (WGS) entry which is preliminary data.</text>
</comment>
<dbReference type="Pfam" id="PF25373">
    <property type="entry name" value="SBNO"/>
    <property type="match status" value="1"/>
</dbReference>
<evidence type="ECO:0000256" key="5">
    <source>
        <dbReference type="SAM" id="MobiDB-lite"/>
    </source>
</evidence>
<feature type="region of interest" description="Disordered" evidence="5">
    <location>
        <begin position="138"/>
        <end position="165"/>
    </location>
</feature>
<dbReference type="InterPro" id="IPR039187">
    <property type="entry name" value="SNO_AAA"/>
</dbReference>
<feature type="compositionally biased region" description="Low complexity" evidence="5">
    <location>
        <begin position="703"/>
        <end position="713"/>
    </location>
</feature>
<keyword evidence="3" id="KW-0175">Coiled coil</keyword>
<dbReference type="InterPro" id="IPR026937">
    <property type="entry name" value="SBNO_Helicase_C_dom"/>
</dbReference>
<feature type="compositionally biased region" description="Basic residues" evidence="5">
    <location>
        <begin position="786"/>
        <end position="799"/>
    </location>
</feature>
<feature type="region of interest" description="Disordered" evidence="5">
    <location>
        <begin position="829"/>
        <end position="860"/>
    </location>
</feature>
<feature type="domain" description="SBNO alpha/beta" evidence="8">
    <location>
        <begin position="1197"/>
        <end position="1315"/>
    </location>
</feature>
<evidence type="ECO:0000313" key="10">
    <source>
        <dbReference type="Proteomes" id="UP000593567"/>
    </source>
</evidence>
<dbReference type="PANTHER" id="PTHR12706">
    <property type="entry name" value="STRAWBERRY NOTCH-RELATED"/>
    <property type="match status" value="1"/>
</dbReference>
<dbReference type="FunFam" id="3.40.50.300:FF:000282">
    <property type="entry name" value="Strawberry notch homolog 1 (Drosophila)"/>
    <property type="match status" value="1"/>
</dbReference>
<dbReference type="EMBL" id="VXIV02001782">
    <property type="protein sequence ID" value="KAF6029870.1"/>
    <property type="molecule type" value="Genomic_DNA"/>
</dbReference>
<evidence type="ECO:0000259" key="6">
    <source>
        <dbReference type="Pfam" id="PF13871"/>
    </source>
</evidence>
<accession>A0A7J7JU12</accession>
<dbReference type="Proteomes" id="UP000593567">
    <property type="component" value="Unassembled WGS sequence"/>
</dbReference>
<organism evidence="9 10">
    <name type="scientific">Bugula neritina</name>
    <name type="common">Brown bryozoan</name>
    <name type="synonym">Sertularia neritina</name>
    <dbReference type="NCBI Taxonomy" id="10212"/>
    <lineage>
        <taxon>Eukaryota</taxon>
        <taxon>Metazoa</taxon>
        <taxon>Spiralia</taxon>
        <taxon>Lophotrochozoa</taxon>
        <taxon>Bryozoa</taxon>
        <taxon>Gymnolaemata</taxon>
        <taxon>Cheilostomatida</taxon>
        <taxon>Flustrina</taxon>
        <taxon>Buguloidea</taxon>
        <taxon>Bugulidae</taxon>
        <taxon>Bugula</taxon>
    </lineage>
</organism>
<dbReference type="Pfam" id="PF13871">
    <property type="entry name" value="Helicase_C_4"/>
    <property type="match status" value="1"/>
</dbReference>
<keyword evidence="4" id="KW-0539">Nucleus</keyword>